<dbReference type="PANTHER" id="PTHR24305">
    <property type="entry name" value="CYTOCHROME P450"/>
    <property type="match status" value="1"/>
</dbReference>
<evidence type="ECO:0000256" key="1">
    <source>
        <dbReference type="ARBA" id="ARBA00010617"/>
    </source>
</evidence>
<dbReference type="Gene3D" id="1.10.630.10">
    <property type="entry name" value="Cytochrome P450"/>
    <property type="match status" value="1"/>
</dbReference>
<comment type="similarity">
    <text evidence="1">Belongs to the cytochrome P450 family.</text>
</comment>
<dbReference type="InterPro" id="IPR002401">
    <property type="entry name" value="Cyt_P450_E_grp-I"/>
</dbReference>
<dbReference type="GO" id="GO:0016705">
    <property type="term" value="F:oxidoreductase activity, acting on paired donors, with incorporation or reduction of molecular oxygen"/>
    <property type="evidence" value="ECO:0007669"/>
    <property type="project" value="InterPro"/>
</dbReference>
<dbReference type="PRINTS" id="PR00463">
    <property type="entry name" value="EP450I"/>
</dbReference>
<dbReference type="InterPro" id="IPR036396">
    <property type="entry name" value="Cyt_P450_sf"/>
</dbReference>
<keyword evidence="2" id="KW-0408">Iron</keyword>
<name>A0A0L0SHB6_ALLM3</name>
<dbReference type="Pfam" id="PF00067">
    <property type="entry name" value="p450"/>
    <property type="match status" value="1"/>
</dbReference>
<dbReference type="InterPro" id="IPR001128">
    <property type="entry name" value="Cyt_P450"/>
</dbReference>
<reference evidence="3 4" key="1">
    <citation type="submission" date="2009-11" db="EMBL/GenBank/DDBJ databases">
        <title>Annotation of Allomyces macrogynus ATCC 38327.</title>
        <authorList>
            <consortium name="The Broad Institute Genome Sequencing Platform"/>
            <person name="Russ C."/>
            <person name="Cuomo C."/>
            <person name="Burger G."/>
            <person name="Gray M.W."/>
            <person name="Holland P.W.H."/>
            <person name="King N."/>
            <person name="Lang F.B.F."/>
            <person name="Roger A.J."/>
            <person name="Ruiz-Trillo I."/>
            <person name="Young S.K."/>
            <person name="Zeng Q."/>
            <person name="Gargeya S."/>
            <person name="Fitzgerald M."/>
            <person name="Haas B."/>
            <person name="Abouelleil A."/>
            <person name="Alvarado L."/>
            <person name="Arachchi H.M."/>
            <person name="Berlin A."/>
            <person name="Chapman S.B."/>
            <person name="Gearin G."/>
            <person name="Goldberg J."/>
            <person name="Griggs A."/>
            <person name="Gujja S."/>
            <person name="Hansen M."/>
            <person name="Heiman D."/>
            <person name="Howarth C."/>
            <person name="Larimer J."/>
            <person name="Lui A."/>
            <person name="MacDonald P.J.P."/>
            <person name="McCowen C."/>
            <person name="Montmayeur A."/>
            <person name="Murphy C."/>
            <person name="Neiman D."/>
            <person name="Pearson M."/>
            <person name="Priest M."/>
            <person name="Roberts A."/>
            <person name="Saif S."/>
            <person name="Shea T."/>
            <person name="Sisk P."/>
            <person name="Stolte C."/>
            <person name="Sykes S."/>
            <person name="Wortman J."/>
            <person name="Nusbaum C."/>
            <person name="Birren B."/>
        </authorList>
    </citation>
    <scope>NUCLEOTIDE SEQUENCE [LARGE SCALE GENOMIC DNA]</scope>
    <source>
        <strain evidence="3 4">ATCC 38327</strain>
    </source>
</reference>
<dbReference type="SUPFAM" id="SSF48264">
    <property type="entry name" value="Cytochrome P450"/>
    <property type="match status" value="1"/>
</dbReference>
<evidence type="ECO:0000313" key="4">
    <source>
        <dbReference type="Proteomes" id="UP000054350"/>
    </source>
</evidence>
<comment type="cofactor">
    <cofactor evidence="2">
        <name>heme</name>
        <dbReference type="ChEBI" id="CHEBI:30413"/>
    </cofactor>
</comment>
<dbReference type="PRINTS" id="PR00385">
    <property type="entry name" value="P450"/>
</dbReference>
<sequence length="577" mass="64484">MGGNRLSLVLDPAATTAHALHAHAAAALVTYAPRYQHAFCTVPESRTIVASLAAMTVLWIAKKSIQEARAVRKLRVQGVPEQKLLHPKRWLLGLQRYLIGHMLEPVPDMAGAIRSEQQVPLLHGKDVDGWDRTDQPPLIYLARYFFGYPSLVVADPKTLHVMLSTNSYTFIKPDTSIEVVGMVTGYLGMVNINGDVHKRHRRIVNPLFNMKTLMPLFPTMLASLDEFCAFLDSVPLSTPLPFHELCGQLTLNVIGRTGMNYEFNALALDGTPITRAYNEMQEVIEFTPWFLLCLMYPNTLGRIPTASRRQFWRGHHVMITAIKDMLQRARAEPNGTSLIHELIRQNTGNALSDEELVCETQTFLGAGHETTSSALAMALVLLAQFPDVQDELAKEVGAADLSDYETLSKLPQLNNVINETLRLFPPANMTFREASADITVPTTVLGPLALQKGLEIEVPIRAIHMDPTIWGPEAMTWNPRRWDTIDLVQGGSVDLSANRIVNGRRQIGPYDYLPFLVGPRGCIGRQFAVMELRLFIAGLVRRYKLATDLPVGGEELHVAITMRPTNAWVRVERRAHW</sequence>
<dbReference type="STRING" id="578462.A0A0L0SHB6"/>
<feature type="binding site" description="axial binding residue" evidence="2">
    <location>
        <position position="522"/>
    </location>
    <ligand>
        <name>heme</name>
        <dbReference type="ChEBI" id="CHEBI:30413"/>
    </ligand>
    <ligandPart>
        <name>Fe</name>
        <dbReference type="ChEBI" id="CHEBI:18248"/>
    </ligandPart>
</feature>
<organism evidence="3 4">
    <name type="scientific">Allomyces macrogynus (strain ATCC 38327)</name>
    <name type="common">Allomyces javanicus var. macrogynus</name>
    <dbReference type="NCBI Taxonomy" id="578462"/>
    <lineage>
        <taxon>Eukaryota</taxon>
        <taxon>Fungi</taxon>
        <taxon>Fungi incertae sedis</taxon>
        <taxon>Blastocladiomycota</taxon>
        <taxon>Blastocladiomycetes</taxon>
        <taxon>Blastocladiales</taxon>
        <taxon>Blastocladiaceae</taxon>
        <taxon>Allomyces</taxon>
    </lineage>
</organism>
<dbReference type="PANTHER" id="PTHR24305:SF166">
    <property type="entry name" value="CYTOCHROME P450 12A4, MITOCHONDRIAL-RELATED"/>
    <property type="match status" value="1"/>
</dbReference>
<evidence type="ECO:0008006" key="5">
    <source>
        <dbReference type="Google" id="ProtNLM"/>
    </source>
</evidence>
<keyword evidence="2" id="KW-0349">Heme</keyword>
<keyword evidence="2" id="KW-0479">Metal-binding</keyword>
<dbReference type="OrthoDB" id="1470350at2759"/>
<dbReference type="eggNOG" id="KOG0157">
    <property type="taxonomic scope" value="Eukaryota"/>
</dbReference>
<protein>
    <recommendedName>
        <fullName evidence="5">Cytochrome P450</fullName>
    </recommendedName>
</protein>
<proteinExistence type="inferred from homology"/>
<dbReference type="GO" id="GO:0020037">
    <property type="term" value="F:heme binding"/>
    <property type="evidence" value="ECO:0007669"/>
    <property type="project" value="InterPro"/>
</dbReference>
<evidence type="ECO:0000256" key="2">
    <source>
        <dbReference type="PIRSR" id="PIRSR602401-1"/>
    </source>
</evidence>
<dbReference type="GO" id="GO:0005506">
    <property type="term" value="F:iron ion binding"/>
    <property type="evidence" value="ECO:0007669"/>
    <property type="project" value="InterPro"/>
</dbReference>
<dbReference type="OMA" id="LYFYTTR"/>
<dbReference type="EMBL" id="GG745339">
    <property type="protein sequence ID" value="KNE61903.1"/>
    <property type="molecule type" value="Genomic_DNA"/>
</dbReference>
<reference evidence="4" key="2">
    <citation type="submission" date="2009-11" db="EMBL/GenBank/DDBJ databases">
        <title>The Genome Sequence of Allomyces macrogynus strain ATCC 38327.</title>
        <authorList>
            <consortium name="The Broad Institute Genome Sequencing Platform"/>
            <person name="Russ C."/>
            <person name="Cuomo C."/>
            <person name="Shea T."/>
            <person name="Young S.K."/>
            <person name="Zeng Q."/>
            <person name="Koehrsen M."/>
            <person name="Haas B."/>
            <person name="Borodovsky M."/>
            <person name="Guigo R."/>
            <person name="Alvarado L."/>
            <person name="Berlin A."/>
            <person name="Borenstein D."/>
            <person name="Chen Z."/>
            <person name="Engels R."/>
            <person name="Freedman E."/>
            <person name="Gellesch M."/>
            <person name="Goldberg J."/>
            <person name="Griggs A."/>
            <person name="Gujja S."/>
            <person name="Heiman D."/>
            <person name="Hepburn T."/>
            <person name="Howarth C."/>
            <person name="Jen D."/>
            <person name="Larson L."/>
            <person name="Lewis B."/>
            <person name="Mehta T."/>
            <person name="Park D."/>
            <person name="Pearson M."/>
            <person name="Roberts A."/>
            <person name="Saif S."/>
            <person name="Shenoy N."/>
            <person name="Sisk P."/>
            <person name="Stolte C."/>
            <person name="Sykes S."/>
            <person name="Walk T."/>
            <person name="White J."/>
            <person name="Yandava C."/>
            <person name="Burger G."/>
            <person name="Gray M.W."/>
            <person name="Holland P.W.H."/>
            <person name="King N."/>
            <person name="Lang F.B.F."/>
            <person name="Roger A.J."/>
            <person name="Ruiz-Trillo I."/>
            <person name="Lander E."/>
            <person name="Nusbaum C."/>
        </authorList>
    </citation>
    <scope>NUCLEOTIDE SEQUENCE [LARGE SCALE GENOMIC DNA]</scope>
    <source>
        <strain evidence="4">ATCC 38327</strain>
    </source>
</reference>
<dbReference type="VEuPathDB" id="FungiDB:AMAG_07172"/>
<dbReference type="AlphaFoldDB" id="A0A0L0SHB6"/>
<dbReference type="GO" id="GO:0004497">
    <property type="term" value="F:monooxygenase activity"/>
    <property type="evidence" value="ECO:0007669"/>
    <property type="project" value="InterPro"/>
</dbReference>
<accession>A0A0L0SHB6</accession>
<dbReference type="InterPro" id="IPR050121">
    <property type="entry name" value="Cytochrome_P450_monoxygenase"/>
</dbReference>
<keyword evidence="4" id="KW-1185">Reference proteome</keyword>
<evidence type="ECO:0000313" key="3">
    <source>
        <dbReference type="EMBL" id="KNE61903.1"/>
    </source>
</evidence>
<dbReference type="Proteomes" id="UP000054350">
    <property type="component" value="Unassembled WGS sequence"/>
</dbReference>
<gene>
    <name evidence="3" type="ORF">AMAG_07172</name>
</gene>